<feature type="compositionally biased region" description="Low complexity" evidence="9">
    <location>
        <begin position="333"/>
        <end position="343"/>
    </location>
</feature>
<organism evidence="10 11">
    <name type="scientific">Diplogelasinospora grovesii</name>
    <dbReference type="NCBI Taxonomy" id="303347"/>
    <lineage>
        <taxon>Eukaryota</taxon>
        <taxon>Fungi</taxon>
        <taxon>Dikarya</taxon>
        <taxon>Ascomycota</taxon>
        <taxon>Pezizomycotina</taxon>
        <taxon>Sordariomycetes</taxon>
        <taxon>Sordariomycetidae</taxon>
        <taxon>Sordariales</taxon>
        <taxon>Diplogelasinosporaceae</taxon>
        <taxon>Diplogelasinospora</taxon>
    </lineage>
</organism>
<evidence type="ECO:0000256" key="6">
    <source>
        <dbReference type="ARBA" id="ARBA00023242"/>
    </source>
</evidence>
<dbReference type="InterPro" id="IPR007018">
    <property type="entry name" value="Mediator_Med6"/>
</dbReference>
<evidence type="ECO:0000256" key="8">
    <source>
        <dbReference type="RuleBase" id="RU364143"/>
    </source>
</evidence>
<evidence type="ECO:0000256" key="2">
    <source>
        <dbReference type="ARBA" id="ARBA00007526"/>
    </source>
</evidence>
<dbReference type="GO" id="GO:0003712">
    <property type="term" value="F:transcription coregulator activity"/>
    <property type="evidence" value="ECO:0007669"/>
    <property type="project" value="InterPro"/>
</dbReference>
<dbReference type="Pfam" id="PF04934">
    <property type="entry name" value="Med6"/>
    <property type="match status" value="1"/>
</dbReference>
<proteinExistence type="inferred from homology"/>
<dbReference type="GO" id="GO:0006357">
    <property type="term" value="P:regulation of transcription by RNA polymerase II"/>
    <property type="evidence" value="ECO:0007669"/>
    <property type="project" value="InterPro"/>
</dbReference>
<protein>
    <recommendedName>
        <fullName evidence="3 8">Mediator of RNA polymerase II transcription subunit 6</fullName>
    </recommendedName>
    <alternativeName>
        <fullName evidence="7 8">Mediator complex subunit 6</fullName>
    </alternativeName>
</protein>
<dbReference type="InterPro" id="IPR038566">
    <property type="entry name" value="Mediator_Med6_sf"/>
</dbReference>
<keyword evidence="8" id="KW-0010">Activator</keyword>
<evidence type="ECO:0000313" key="11">
    <source>
        <dbReference type="Proteomes" id="UP001303473"/>
    </source>
</evidence>
<feature type="compositionally biased region" description="Low complexity" evidence="9">
    <location>
        <begin position="200"/>
        <end position="214"/>
    </location>
</feature>
<evidence type="ECO:0000256" key="5">
    <source>
        <dbReference type="ARBA" id="ARBA00023163"/>
    </source>
</evidence>
<dbReference type="PANTHER" id="PTHR13104">
    <property type="entry name" value="MED-6-RELATED"/>
    <property type="match status" value="1"/>
</dbReference>
<evidence type="ECO:0000256" key="4">
    <source>
        <dbReference type="ARBA" id="ARBA00023015"/>
    </source>
</evidence>
<comment type="similarity">
    <text evidence="2 8">Belongs to the Mediator complex subunit 6 family.</text>
</comment>
<feature type="compositionally biased region" description="Low complexity" evidence="9">
    <location>
        <begin position="313"/>
        <end position="322"/>
    </location>
</feature>
<evidence type="ECO:0000256" key="7">
    <source>
        <dbReference type="ARBA" id="ARBA00031259"/>
    </source>
</evidence>
<feature type="region of interest" description="Disordered" evidence="9">
    <location>
        <begin position="236"/>
        <end position="343"/>
    </location>
</feature>
<comment type="function">
    <text evidence="8">Component of the Mediator complex, a coactivator involved in the regulated transcription of nearly all RNA polymerase II-dependent genes. Mediator functions as a bridge to convey information from gene-specific regulatory proteins to the basal RNA polymerase II transcription machinery. Mediator is recruited to promoters by direct interactions with regulatory proteins and serves as a scaffold for the assembly of a functional preinitiation complex with RNA polymerase II and the general transcription factors.</text>
</comment>
<feature type="region of interest" description="Disordered" evidence="9">
    <location>
        <begin position="173"/>
        <end position="218"/>
    </location>
</feature>
<keyword evidence="11" id="KW-1185">Reference proteome</keyword>
<dbReference type="Gene3D" id="3.10.450.580">
    <property type="entry name" value="Mediator complex, subunit Med6"/>
    <property type="match status" value="1"/>
</dbReference>
<evidence type="ECO:0000256" key="3">
    <source>
        <dbReference type="ARBA" id="ARBA00020634"/>
    </source>
</evidence>
<sequence length="343" mass="36613">MADPAPNAGPPLDEIQWRAPPQFDQGIHTNSVLYYFAQSPFYDKTSNNEVVFQQGLNNPNMTPYLATRELFEGRLKAMSGLEFIVAQEPAETNPGAGTGVWVINKQTRRKRQGEEDEIVVHATYFIVGENIYMAPALADIISSRIATISSSISKIFPIAQSVQTWSPALGRVYQTPQSSQAQSTSRSQQGSKEGTPMPGATSTSSTTTTTTTAAQLDSLFEESIMIQERYGGEYMDENPITGKPGEFHLSSTGRKDNLKPFNKTGPGGGGGQPMTLPLVLSTKVGGAVQSPLAAPSNKNNGTTGKETKSPKTPGGSNMSGGMPPKPKRRKSKTATTPTGPTPG</sequence>
<keyword evidence="4 8" id="KW-0805">Transcription regulation</keyword>
<dbReference type="AlphaFoldDB" id="A0AAN6N6Z8"/>
<name>A0AAN6N6Z8_9PEZI</name>
<keyword evidence="6 8" id="KW-0539">Nucleus</keyword>
<dbReference type="GO" id="GO:0016592">
    <property type="term" value="C:mediator complex"/>
    <property type="evidence" value="ECO:0007669"/>
    <property type="project" value="InterPro"/>
</dbReference>
<evidence type="ECO:0000256" key="1">
    <source>
        <dbReference type="ARBA" id="ARBA00004123"/>
    </source>
</evidence>
<comment type="subcellular location">
    <subcellularLocation>
        <location evidence="1 8">Nucleus</location>
    </subcellularLocation>
</comment>
<dbReference type="EMBL" id="MU853809">
    <property type="protein sequence ID" value="KAK3939554.1"/>
    <property type="molecule type" value="Genomic_DNA"/>
</dbReference>
<evidence type="ECO:0000256" key="9">
    <source>
        <dbReference type="SAM" id="MobiDB-lite"/>
    </source>
</evidence>
<accession>A0AAN6N6Z8</accession>
<gene>
    <name evidence="8" type="primary">MED6</name>
    <name evidence="10" type="ORF">QBC46DRAFT_143725</name>
</gene>
<dbReference type="Proteomes" id="UP001303473">
    <property type="component" value="Unassembled WGS sequence"/>
</dbReference>
<comment type="subunit">
    <text evidence="8">Component of the Mediator complex.</text>
</comment>
<feature type="compositionally biased region" description="Low complexity" evidence="9">
    <location>
        <begin position="174"/>
        <end position="191"/>
    </location>
</feature>
<keyword evidence="5 8" id="KW-0804">Transcription</keyword>
<reference evidence="11" key="1">
    <citation type="journal article" date="2023" name="Mol. Phylogenet. Evol.">
        <title>Genome-scale phylogeny and comparative genomics of the fungal order Sordariales.</title>
        <authorList>
            <person name="Hensen N."/>
            <person name="Bonometti L."/>
            <person name="Westerberg I."/>
            <person name="Brannstrom I.O."/>
            <person name="Guillou S."/>
            <person name="Cros-Aarteil S."/>
            <person name="Calhoun S."/>
            <person name="Haridas S."/>
            <person name="Kuo A."/>
            <person name="Mondo S."/>
            <person name="Pangilinan J."/>
            <person name="Riley R."/>
            <person name="LaButti K."/>
            <person name="Andreopoulos B."/>
            <person name="Lipzen A."/>
            <person name="Chen C."/>
            <person name="Yan M."/>
            <person name="Daum C."/>
            <person name="Ng V."/>
            <person name="Clum A."/>
            <person name="Steindorff A."/>
            <person name="Ohm R.A."/>
            <person name="Martin F."/>
            <person name="Silar P."/>
            <person name="Natvig D.O."/>
            <person name="Lalanne C."/>
            <person name="Gautier V."/>
            <person name="Ament-Velasquez S.L."/>
            <person name="Kruys A."/>
            <person name="Hutchinson M.I."/>
            <person name="Powell A.J."/>
            <person name="Barry K."/>
            <person name="Miller A.N."/>
            <person name="Grigoriev I.V."/>
            <person name="Debuchy R."/>
            <person name="Gladieux P."/>
            <person name="Hiltunen Thoren M."/>
            <person name="Johannesson H."/>
        </authorList>
    </citation>
    <scope>NUCLEOTIDE SEQUENCE [LARGE SCALE GENOMIC DNA]</scope>
    <source>
        <strain evidence="11">CBS 340.73</strain>
    </source>
</reference>
<comment type="caution">
    <text evidence="10">The sequence shown here is derived from an EMBL/GenBank/DDBJ whole genome shotgun (WGS) entry which is preliminary data.</text>
</comment>
<evidence type="ECO:0000313" key="10">
    <source>
        <dbReference type="EMBL" id="KAK3939554.1"/>
    </source>
</evidence>